<evidence type="ECO:0000313" key="8">
    <source>
        <dbReference type="EMBL" id="ERT61771.1"/>
    </source>
</evidence>
<evidence type="ECO:0000256" key="1">
    <source>
        <dbReference type="ARBA" id="ARBA00001353"/>
    </source>
</evidence>
<feature type="domain" description="Dihydroneopterin aldolase/epimerase" evidence="7">
    <location>
        <begin position="4"/>
        <end position="117"/>
    </location>
</feature>
<evidence type="ECO:0000256" key="5">
    <source>
        <dbReference type="ARBA" id="ARBA00023239"/>
    </source>
</evidence>
<proteinExistence type="inferred from homology"/>
<dbReference type="STRING" id="1111454.HMPREF1250_2255"/>
<accession>U7UR65</accession>
<dbReference type="FunFam" id="3.30.1130.10:FF:000003">
    <property type="entry name" value="7,8-dihydroneopterin aldolase"/>
    <property type="match status" value="1"/>
</dbReference>
<dbReference type="AlphaFoldDB" id="U7UR65"/>
<reference evidence="8 9" key="1">
    <citation type="submission" date="2013-09" db="EMBL/GenBank/DDBJ databases">
        <authorList>
            <person name="Durkin A.S."/>
            <person name="Haft D.R."/>
            <person name="McCorrison J."/>
            <person name="Torralba M."/>
            <person name="Gillis M."/>
            <person name="Haft D.H."/>
            <person name="Methe B."/>
            <person name="Sutton G."/>
            <person name="Nelson K.E."/>
        </authorList>
    </citation>
    <scope>NUCLEOTIDE SEQUENCE [LARGE SCALE GENOMIC DNA]</scope>
    <source>
        <strain evidence="8 9">BV3C16-1</strain>
    </source>
</reference>
<name>U7UR65_9FIRM</name>
<dbReference type="SUPFAM" id="SSF55620">
    <property type="entry name" value="Tetrahydrobiopterin biosynthesis enzymes-like"/>
    <property type="match status" value="1"/>
</dbReference>
<dbReference type="UniPathway" id="UPA00077">
    <property type="reaction ID" value="UER00154"/>
</dbReference>
<dbReference type="InterPro" id="IPR006156">
    <property type="entry name" value="Dihydroneopterin_aldolase"/>
</dbReference>
<keyword evidence="5 6" id="KW-0456">Lyase</keyword>
<dbReference type="EC" id="4.1.2.25" evidence="6"/>
<dbReference type="InterPro" id="IPR043133">
    <property type="entry name" value="GTP-CH-I_C/QueF"/>
</dbReference>
<evidence type="ECO:0000256" key="4">
    <source>
        <dbReference type="ARBA" id="ARBA00022909"/>
    </source>
</evidence>
<dbReference type="PANTHER" id="PTHR42844">
    <property type="entry name" value="DIHYDRONEOPTERIN ALDOLASE 1-RELATED"/>
    <property type="match status" value="1"/>
</dbReference>
<dbReference type="GO" id="GO:0005737">
    <property type="term" value="C:cytoplasm"/>
    <property type="evidence" value="ECO:0007669"/>
    <property type="project" value="TreeGrafter"/>
</dbReference>
<protein>
    <recommendedName>
        <fullName evidence="6">7,8-dihydroneopterin aldolase</fullName>
        <ecNumber evidence="6">4.1.2.25</ecNumber>
    </recommendedName>
</protein>
<comment type="similarity">
    <text evidence="3 6">Belongs to the DHNA family.</text>
</comment>
<evidence type="ECO:0000256" key="6">
    <source>
        <dbReference type="RuleBase" id="RU362079"/>
    </source>
</evidence>
<sequence>MDKITISGLSFFAYHGCLPEETERGQTFLVDVSLALDLHAAGESDRLDDTVDYGAVTSLISTAVTEAPCRLIEGVAEKIAARLLAAFPLLDSVIVTVHKPGAPLPAVFSDASVTVERRRNG</sequence>
<dbReference type="GO" id="GO:0046654">
    <property type="term" value="P:tetrahydrofolate biosynthetic process"/>
    <property type="evidence" value="ECO:0007669"/>
    <property type="project" value="UniProtKB-UniRule"/>
</dbReference>
<dbReference type="PANTHER" id="PTHR42844:SF1">
    <property type="entry name" value="DIHYDRONEOPTERIN ALDOLASE 1-RELATED"/>
    <property type="match status" value="1"/>
</dbReference>
<dbReference type="SMART" id="SM00905">
    <property type="entry name" value="FolB"/>
    <property type="match status" value="1"/>
</dbReference>
<evidence type="ECO:0000313" key="9">
    <source>
        <dbReference type="Proteomes" id="UP000017090"/>
    </source>
</evidence>
<comment type="caution">
    <text evidence="8">The sequence shown here is derived from an EMBL/GenBank/DDBJ whole genome shotgun (WGS) entry which is preliminary data.</text>
</comment>
<dbReference type="GO" id="GO:0004150">
    <property type="term" value="F:dihydroneopterin aldolase activity"/>
    <property type="evidence" value="ECO:0007669"/>
    <property type="project" value="UniProtKB-UniRule"/>
</dbReference>
<dbReference type="Pfam" id="PF02152">
    <property type="entry name" value="FolB"/>
    <property type="match status" value="1"/>
</dbReference>
<dbReference type="NCBIfam" id="TIGR00525">
    <property type="entry name" value="folB"/>
    <property type="match status" value="1"/>
</dbReference>
<dbReference type="NCBIfam" id="TIGR00526">
    <property type="entry name" value="folB_dom"/>
    <property type="match status" value="1"/>
</dbReference>
<keyword evidence="4 6" id="KW-0289">Folate biosynthesis</keyword>
<gene>
    <name evidence="8" type="primary">folB</name>
    <name evidence="8" type="ORF">HMPREF1250_2255</name>
</gene>
<dbReference type="OrthoDB" id="9803748at2"/>
<comment type="catalytic activity">
    <reaction evidence="1 6">
        <text>7,8-dihydroneopterin = 6-hydroxymethyl-7,8-dihydropterin + glycolaldehyde</text>
        <dbReference type="Rhea" id="RHEA:10540"/>
        <dbReference type="ChEBI" id="CHEBI:17001"/>
        <dbReference type="ChEBI" id="CHEBI:17071"/>
        <dbReference type="ChEBI" id="CHEBI:44841"/>
        <dbReference type="EC" id="4.1.2.25"/>
    </reaction>
</comment>
<keyword evidence="9" id="KW-1185">Reference proteome</keyword>
<dbReference type="PATRIC" id="fig|1111454.3.peg.592"/>
<evidence type="ECO:0000256" key="3">
    <source>
        <dbReference type="ARBA" id="ARBA00005708"/>
    </source>
</evidence>
<comment type="pathway">
    <text evidence="2 6">Cofactor biosynthesis; tetrahydrofolate biosynthesis; 2-amino-4-hydroxy-6-hydroxymethyl-7,8-dihydropteridine diphosphate from 7,8-dihydroneopterin triphosphate: step 3/4.</text>
</comment>
<dbReference type="Gene3D" id="3.30.1130.10">
    <property type="match status" value="1"/>
</dbReference>
<organism evidence="8 9">
    <name type="scientific">Megasphaera vaginalis</name>
    <name type="common">ex Srinivasan et al. 2021</name>
    <dbReference type="NCBI Taxonomy" id="1111454"/>
    <lineage>
        <taxon>Bacteria</taxon>
        <taxon>Bacillati</taxon>
        <taxon>Bacillota</taxon>
        <taxon>Negativicutes</taxon>
        <taxon>Veillonellales</taxon>
        <taxon>Veillonellaceae</taxon>
        <taxon>Megasphaera</taxon>
    </lineage>
</organism>
<evidence type="ECO:0000256" key="2">
    <source>
        <dbReference type="ARBA" id="ARBA00005013"/>
    </source>
</evidence>
<dbReference type="RefSeq" id="WP_023053061.1">
    <property type="nucleotide sequence ID" value="NZ_AWXA01000008.1"/>
</dbReference>
<dbReference type="EMBL" id="AWXA01000008">
    <property type="protein sequence ID" value="ERT61771.1"/>
    <property type="molecule type" value="Genomic_DNA"/>
</dbReference>
<dbReference type="Proteomes" id="UP000017090">
    <property type="component" value="Unassembled WGS sequence"/>
</dbReference>
<evidence type="ECO:0000259" key="7">
    <source>
        <dbReference type="SMART" id="SM00905"/>
    </source>
</evidence>
<dbReference type="GO" id="GO:0046656">
    <property type="term" value="P:folic acid biosynthetic process"/>
    <property type="evidence" value="ECO:0007669"/>
    <property type="project" value="UniProtKB-UniRule"/>
</dbReference>
<comment type="function">
    <text evidence="6">Catalyzes the conversion of 7,8-dihydroneopterin to 6-hydroxymethyl-7,8-dihydropterin.</text>
</comment>
<dbReference type="CDD" id="cd00534">
    <property type="entry name" value="DHNA_DHNTPE"/>
    <property type="match status" value="1"/>
</dbReference>
<dbReference type="eggNOG" id="COG1539">
    <property type="taxonomic scope" value="Bacteria"/>
</dbReference>
<dbReference type="InterPro" id="IPR006157">
    <property type="entry name" value="FolB_dom"/>
</dbReference>